<organism evidence="2 3">
    <name type="scientific">Saccoglossus kowalevskii</name>
    <name type="common">Acorn worm</name>
    <dbReference type="NCBI Taxonomy" id="10224"/>
    <lineage>
        <taxon>Eukaryota</taxon>
        <taxon>Metazoa</taxon>
        <taxon>Hemichordata</taxon>
        <taxon>Enteropneusta</taxon>
        <taxon>Harrimaniidae</taxon>
        <taxon>Saccoglossus</taxon>
    </lineage>
</organism>
<name>A0ABM0LWZ5_SACKO</name>
<reference evidence="3" key="1">
    <citation type="submission" date="2025-08" db="UniProtKB">
        <authorList>
            <consortium name="RefSeq"/>
        </authorList>
    </citation>
    <scope>IDENTIFICATION</scope>
    <source>
        <tissue evidence="3">Testes</tissue>
    </source>
</reference>
<dbReference type="Gene3D" id="1.10.10.2120">
    <property type="match status" value="1"/>
</dbReference>
<dbReference type="PANTHER" id="PTHR34180:SF1">
    <property type="entry name" value="BETA-ALANYL-DOPAMINE_CARCININE HYDROLASE"/>
    <property type="match status" value="1"/>
</dbReference>
<proteinExistence type="predicted"/>
<dbReference type="Gene3D" id="3.60.60.10">
    <property type="entry name" value="Penicillin V Acylase, Chain A"/>
    <property type="match status" value="1"/>
</dbReference>
<evidence type="ECO:0000259" key="1">
    <source>
        <dbReference type="Pfam" id="PF03417"/>
    </source>
</evidence>
<accession>A0ABM0LWZ5</accession>
<dbReference type="InterPro" id="IPR005079">
    <property type="entry name" value="Peptidase_C45_hydrolase"/>
</dbReference>
<dbReference type="NCBIfam" id="NF040521">
    <property type="entry name" value="C45_proenzyme"/>
    <property type="match status" value="1"/>
</dbReference>
<dbReference type="GeneID" id="102801806"/>
<dbReference type="InterPro" id="IPR047794">
    <property type="entry name" value="C45_proenzyme-like"/>
</dbReference>
<evidence type="ECO:0000313" key="3">
    <source>
        <dbReference type="RefSeq" id="XP_006812286.1"/>
    </source>
</evidence>
<feature type="domain" description="Peptidase C45 hydrolase" evidence="1">
    <location>
        <begin position="122"/>
        <end position="362"/>
    </location>
</feature>
<dbReference type="PANTHER" id="PTHR34180">
    <property type="entry name" value="PEPTIDASE C45"/>
    <property type="match status" value="1"/>
</dbReference>
<dbReference type="InterPro" id="IPR047801">
    <property type="entry name" value="Peptidase_C45"/>
</dbReference>
<dbReference type="Proteomes" id="UP000694865">
    <property type="component" value="Unplaced"/>
</dbReference>
<gene>
    <name evidence="3" type="primary">LOC102801806</name>
</gene>
<dbReference type="RefSeq" id="XP_006812286.1">
    <property type="nucleotide sequence ID" value="XM_006812223.1"/>
</dbReference>
<sequence>MPKVVHVTGTFYEVGYQIGVIFRERISNFFADLTLVQEILLPFSETEKGSEIYEDYLKAAKTVFPQYVQEMQGMSDATDVPFKQVFLLHISHELMLLGQGGPAILGCMNILVNYEEESGARQVLIGRNEDAPTVMKEHAYILEAEISEPDKPWRNENFTAYTYLGMIPGLCYGFNSHGLAFSATAVFPQNVLTGVTSPVHFVARKLLSSQTMQEAIDLLTESNAASGISVNIGTTNSNDVSKLPRIVNVEIAPKQDNHVCDCNIHKVDRSNIRENYFYYHLNMYKHVKLKHKADQSSMAGTERVSNLPVPTDIEGVLNILGDEDGTDFRIYKSYSGKDGCSTISTALFDLINCTLLIYLENPMVNRHPRITFSIPRKKDGT</sequence>
<keyword evidence="2" id="KW-1185">Reference proteome</keyword>
<protein>
    <submittedName>
        <fullName evidence="3">Uncharacterized protein LOC102801806</fullName>
    </submittedName>
</protein>
<evidence type="ECO:0000313" key="2">
    <source>
        <dbReference type="Proteomes" id="UP000694865"/>
    </source>
</evidence>
<dbReference type="Pfam" id="PF03417">
    <property type="entry name" value="AAT"/>
    <property type="match status" value="1"/>
</dbReference>